<dbReference type="Pfam" id="PF01695">
    <property type="entry name" value="IstB_IS21"/>
    <property type="match status" value="1"/>
</dbReference>
<dbReference type="AlphaFoldDB" id="X1MAS3"/>
<evidence type="ECO:0000259" key="5">
    <source>
        <dbReference type="SMART" id="SM00382"/>
    </source>
</evidence>
<feature type="domain" description="AAA+ ATPase" evidence="5">
    <location>
        <begin position="101"/>
        <end position="236"/>
    </location>
</feature>
<dbReference type="CDD" id="cd00009">
    <property type="entry name" value="AAA"/>
    <property type="match status" value="1"/>
</dbReference>
<accession>X1MAS3</accession>
<name>X1MAS3_9ZZZZ</name>
<keyword evidence="3" id="KW-0067">ATP-binding</keyword>
<feature type="region of interest" description="Disordered" evidence="4">
    <location>
        <begin position="245"/>
        <end position="272"/>
    </location>
</feature>
<dbReference type="PANTHER" id="PTHR30050:SF4">
    <property type="entry name" value="ATP-BINDING PROTEIN RV3427C IN INSERTION SEQUENCE-RELATED"/>
    <property type="match status" value="1"/>
</dbReference>
<evidence type="ECO:0000313" key="6">
    <source>
        <dbReference type="EMBL" id="GAI11790.1"/>
    </source>
</evidence>
<feature type="non-terminal residue" evidence="6">
    <location>
        <position position="1"/>
    </location>
</feature>
<evidence type="ECO:0000256" key="4">
    <source>
        <dbReference type="SAM" id="MobiDB-lite"/>
    </source>
</evidence>
<comment type="similarity">
    <text evidence="1">Belongs to the IS21/IS1162 putative ATP-binding protein family.</text>
</comment>
<dbReference type="InterPro" id="IPR028350">
    <property type="entry name" value="DNAC/IstB-like"/>
</dbReference>
<dbReference type="InterPro" id="IPR002611">
    <property type="entry name" value="IstB_ATP-bd"/>
</dbReference>
<reference evidence="6" key="1">
    <citation type="journal article" date="2014" name="Front. Microbiol.">
        <title>High frequency of phylogenetically diverse reductive dehalogenase-homologous genes in deep subseafloor sedimentary metagenomes.</title>
        <authorList>
            <person name="Kawai M."/>
            <person name="Futagami T."/>
            <person name="Toyoda A."/>
            <person name="Takaki Y."/>
            <person name="Nishi S."/>
            <person name="Hori S."/>
            <person name="Arai W."/>
            <person name="Tsubouchi T."/>
            <person name="Morono Y."/>
            <person name="Uchiyama I."/>
            <person name="Ito T."/>
            <person name="Fujiyama A."/>
            <person name="Inagaki F."/>
            <person name="Takami H."/>
        </authorList>
    </citation>
    <scope>NUCLEOTIDE SEQUENCE</scope>
    <source>
        <strain evidence="6">Expedition CK06-06</strain>
    </source>
</reference>
<dbReference type="SUPFAM" id="SSF52540">
    <property type="entry name" value="P-loop containing nucleoside triphosphate hydrolases"/>
    <property type="match status" value="1"/>
</dbReference>
<dbReference type="GO" id="GO:0006260">
    <property type="term" value="P:DNA replication"/>
    <property type="evidence" value="ECO:0007669"/>
    <property type="project" value="TreeGrafter"/>
</dbReference>
<proteinExistence type="inferred from homology"/>
<evidence type="ECO:0000256" key="2">
    <source>
        <dbReference type="ARBA" id="ARBA00022741"/>
    </source>
</evidence>
<dbReference type="PANTHER" id="PTHR30050">
    <property type="entry name" value="CHROMOSOMAL REPLICATION INITIATOR PROTEIN DNAA"/>
    <property type="match status" value="1"/>
</dbReference>
<sequence>SERKPEVLLKHYLKKLKLPTILREYQSMAAVCMKDRCDYTTFLLCLVERESLDREKRAAERRVKTARFPVIKTLDTFDFNAQPSINEQLIRELMVGEYIDRKENILLIGSSGTGKTHIAGSLGFAACMQGRKVRFFSVKALVTHLMEMTEQRQLERTLKQLERQDILILDELGYVPFSKTGSELLFEVISRAYERLSLIITTNLPFESWTEMFGCERLTGALLDRLTHRVHIIKANGESYRLAESKRRLRGKRNGDDKQPDLPLDGEAADSE</sequence>
<dbReference type="SMART" id="SM00382">
    <property type="entry name" value="AAA"/>
    <property type="match status" value="1"/>
</dbReference>
<comment type="caution">
    <text evidence="6">The sequence shown here is derived from an EMBL/GenBank/DDBJ whole genome shotgun (WGS) entry which is preliminary data.</text>
</comment>
<keyword evidence="2" id="KW-0547">Nucleotide-binding</keyword>
<evidence type="ECO:0000256" key="3">
    <source>
        <dbReference type="ARBA" id="ARBA00022840"/>
    </source>
</evidence>
<evidence type="ECO:0000256" key="1">
    <source>
        <dbReference type="ARBA" id="ARBA00008059"/>
    </source>
</evidence>
<dbReference type="PIRSF" id="PIRSF003073">
    <property type="entry name" value="DNAC_TnpB_IstB"/>
    <property type="match status" value="1"/>
</dbReference>
<dbReference type="InterPro" id="IPR027417">
    <property type="entry name" value="P-loop_NTPase"/>
</dbReference>
<organism evidence="6">
    <name type="scientific">marine sediment metagenome</name>
    <dbReference type="NCBI Taxonomy" id="412755"/>
    <lineage>
        <taxon>unclassified sequences</taxon>
        <taxon>metagenomes</taxon>
        <taxon>ecological metagenomes</taxon>
    </lineage>
</organism>
<dbReference type="EMBL" id="BARV01009064">
    <property type="protein sequence ID" value="GAI11790.1"/>
    <property type="molecule type" value="Genomic_DNA"/>
</dbReference>
<gene>
    <name evidence="6" type="ORF">S06H3_18011</name>
</gene>
<protein>
    <recommendedName>
        <fullName evidence="5">AAA+ ATPase domain-containing protein</fullName>
    </recommendedName>
</protein>
<dbReference type="NCBIfam" id="NF038214">
    <property type="entry name" value="IS21_help_AAA"/>
    <property type="match status" value="1"/>
</dbReference>
<dbReference type="InterPro" id="IPR003593">
    <property type="entry name" value="AAA+_ATPase"/>
</dbReference>
<dbReference type="Gene3D" id="3.40.50.300">
    <property type="entry name" value="P-loop containing nucleotide triphosphate hydrolases"/>
    <property type="match status" value="1"/>
</dbReference>
<dbReference type="GO" id="GO:0005524">
    <property type="term" value="F:ATP binding"/>
    <property type="evidence" value="ECO:0007669"/>
    <property type="project" value="UniProtKB-KW"/>
</dbReference>
<dbReference type="InterPro" id="IPR047661">
    <property type="entry name" value="IstB"/>
</dbReference>